<evidence type="ECO:0000256" key="1">
    <source>
        <dbReference type="ARBA" id="ARBA00003878"/>
    </source>
</evidence>
<dbReference type="Pfam" id="PF03402">
    <property type="entry name" value="V1R"/>
    <property type="match status" value="1"/>
</dbReference>
<evidence type="ECO:0000256" key="12">
    <source>
        <dbReference type="RuleBase" id="RU364061"/>
    </source>
</evidence>
<dbReference type="SUPFAM" id="SSF81321">
    <property type="entry name" value="Family A G protein-coupled receptor-like"/>
    <property type="match status" value="1"/>
</dbReference>
<name>A0ABQ9UN55_SAGOE</name>
<keyword evidence="11 12" id="KW-0807">Transducer</keyword>
<comment type="function">
    <text evidence="1">Putative pheromone receptor.</text>
</comment>
<dbReference type="PRINTS" id="PR01534">
    <property type="entry name" value="VOMERONASL1R"/>
</dbReference>
<evidence type="ECO:0000256" key="6">
    <source>
        <dbReference type="ARBA" id="ARBA00022692"/>
    </source>
</evidence>
<comment type="subcellular location">
    <subcellularLocation>
        <location evidence="2 12">Cell membrane</location>
        <topology evidence="2 12">Multi-pass membrane protein</topology>
    </subcellularLocation>
</comment>
<reference evidence="13 14" key="1">
    <citation type="submission" date="2023-05" db="EMBL/GenBank/DDBJ databases">
        <title>B98-5 Cell Line De Novo Hybrid Assembly: An Optical Mapping Approach.</title>
        <authorList>
            <person name="Kananen K."/>
            <person name="Auerbach J.A."/>
            <person name="Kautto E."/>
            <person name="Blachly J.S."/>
        </authorList>
    </citation>
    <scope>NUCLEOTIDE SEQUENCE [LARGE SCALE GENOMIC DNA]</scope>
    <source>
        <strain evidence="13">B95-8</strain>
        <tissue evidence="13">Cell line</tissue>
    </source>
</reference>
<accession>A0ABQ9UN55</accession>
<evidence type="ECO:0000256" key="5">
    <source>
        <dbReference type="ARBA" id="ARBA00022507"/>
    </source>
</evidence>
<organism evidence="13 14">
    <name type="scientific">Saguinus oedipus</name>
    <name type="common">Cotton-top tamarin</name>
    <name type="synonym">Oedipomidas oedipus</name>
    <dbReference type="NCBI Taxonomy" id="9490"/>
    <lineage>
        <taxon>Eukaryota</taxon>
        <taxon>Metazoa</taxon>
        <taxon>Chordata</taxon>
        <taxon>Craniata</taxon>
        <taxon>Vertebrata</taxon>
        <taxon>Euteleostomi</taxon>
        <taxon>Mammalia</taxon>
        <taxon>Eutheria</taxon>
        <taxon>Euarchontoglires</taxon>
        <taxon>Primates</taxon>
        <taxon>Haplorrhini</taxon>
        <taxon>Platyrrhini</taxon>
        <taxon>Cebidae</taxon>
        <taxon>Callitrichinae</taxon>
        <taxon>Saguinus</taxon>
    </lineage>
</organism>
<keyword evidence="8 12" id="KW-0297">G-protein coupled receptor</keyword>
<dbReference type="PANTHER" id="PTHR24062">
    <property type="entry name" value="VOMERONASAL TYPE-1 RECEPTOR"/>
    <property type="match status" value="1"/>
</dbReference>
<evidence type="ECO:0000256" key="9">
    <source>
        <dbReference type="ARBA" id="ARBA00023136"/>
    </source>
</evidence>
<sequence length="174" mass="19423">MYMVIDLFRHQRRSQHLRSTSLSPRSSPEKKATQTILLLVSFFVVTYSVDVIISSSSTLLWVYNPVILNVQILVVNVYATIAPFVQVSSDERIGDTLESIESCLRLKSQALPGDTSARNAGVQGEGMPLERPLCEMSTLHLKLLPPEPSPQVWAKHSCFEFLKLGVLSLLKLPD</sequence>
<feature type="transmembrane region" description="Helical" evidence="12">
    <location>
        <begin position="35"/>
        <end position="54"/>
    </location>
</feature>
<keyword evidence="6 12" id="KW-0812">Transmembrane</keyword>
<keyword evidence="4 12" id="KW-1003">Cell membrane</keyword>
<evidence type="ECO:0000256" key="4">
    <source>
        <dbReference type="ARBA" id="ARBA00022475"/>
    </source>
</evidence>
<keyword evidence="10 12" id="KW-0675">Receptor</keyword>
<keyword evidence="5 12" id="KW-0589">Pheromone response</keyword>
<dbReference type="InterPro" id="IPR004072">
    <property type="entry name" value="Vmron_rcpt_1"/>
</dbReference>
<evidence type="ECO:0000256" key="2">
    <source>
        <dbReference type="ARBA" id="ARBA00004651"/>
    </source>
</evidence>
<evidence type="ECO:0000256" key="11">
    <source>
        <dbReference type="ARBA" id="ARBA00023224"/>
    </source>
</evidence>
<dbReference type="EMBL" id="JASSZA010000011">
    <property type="protein sequence ID" value="KAK2097958.1"/>
    <property type="molecule type" value="Genomic_DNA"/>
</dbReference>
<evidence type="ECO:0000256" key="7">
    <source>
        <dbReference type="ARBA" id="ARBA00022989"/>
    </source>
</evidence>
<proteinExistence type="inferred from homology"/>
<evidence type="ECO:0000256" key="10">
    <source>
        <dbReference type="ARBA" id="ARBA00023170"/>
    </source>
</evidence>
<comment type="similarity">
    <text evidence="3 12">Belongs to the G-protein coupled receptor 1 family.</text>
</comment>
<comment type="caution">
    <text evidence="13">The sequence shown here is derived from an EMBL/GenBank/DDBJ whole genome shotgun (WGS) entry which is preliminary data.</text>
</comment>
<gene>
    <name evidence="13" type="ORF">P7K49_023409</name>
</gene>
<evidence type="ECO:0000256" key="3">
    <source>
        <dbReference type="ARBA" id="ARBA00010663"/>
    </source>
</evidence>
<keyword evidence="7 12" id="KW-1133">Transmembrane helix</keyword>
<keyword evidence="9 12" id="KW-0472">Membrane</keyword>
<evidence type="ECO:0000313" key="13">
    <source>
        <dbReference type="EMBL" id="KAK2097958.1"/>
    </source>
</evidence>
<dbReference type="Proteomes" id="UP001266305">
    <property type="component" value="Unassembled WGS sequence"/>
</dbReference>
<keyword evidence="14" id="KW-1185">Reference proteome</keyword>
<protein>
    <recommendedName>
        <fullName evidence="12">Vomeronasal type-1 receptor</fullName>
    </recommendedName>
</protein>
<comment type="caution">
    <text evidence="12">Lacks conserved residue(s) required for the propagation of feature annotation.</text>
</comment>
<feature type="transmembrane region" description="Helical" evidence="12">
    <location>
        <begin position="66"/>
        <end position="85"/>
    </location>
</feature>
<evidence type="ECO:0000313" key="14">
    <source>
        <dbReference type="Proteomes" id="UP001266305"/>
    </source>
</evidence>
<evidence type="ECO:0000256" key="8">
    <source>
        <dbReference type="ARBA" id="ARBA00023040"/>
    </source>
</evidence>